<dbReference type="AlphaFoldDB" id="A0A1N6WL94"/>
<dbReference type="GO" id="GO:0016020">
    <property type="term" value="C:membrane"/>
    <property type="evidence" value="ECO:0007669"/>
    <property type="project" value="InterPro"/>
</dbReference>
<evidence type="ECO:0000259" key="4">
    <source>
        <dbReference type="PROSITE" id="PS50887"/>
    </source>
</evidence>
<dbReference type="Pfam" id="PF00990">
    <property type="entry name" value="GGDEF"/>
    <property type="match status" value="1"/>
</dbReference>
<dbReference type="STRING" id="49186.SAMN05421647_11118"/>
<dbReference type="SUPFAM" id="SSF55785">
    <property type="entry name" value="PYP-like sensor domain (PAS domain)"/>
    <property type="match status" value="1"/>
</dbReference>
<dbReference type="InterPro" id="IPR043128">
    <property type="entry name" value="Rev_trsase/Diguanyl_cyclase"/>
</dbReference>
<dbReference type="PANTHER" id="PTHR44757">
    <property type="entry name" value="DIGUANYLATE CYCLASE DGCP"/>
    <property type="match status" value="1"/>
</dbReference>
<dbReference type="Gene3D" id="3.30.70.270">
    <property type="match status" value="1"/>
</dbReference>
<dbReference type="SMART" id="SM00052">
    <property type="entry name" value="EAL"/>
    <property type="match status" value="1"/>
</dbReference>
<dbReference type="eggNOG" id="COG5001">
    <property type="taxonomic scope" value="Bacteria"/>
</dbReference>
<dbReference type="PROSITE" id="PS50887">
    <property type="entry name" value="GGDEF"/>
    <property type="match status" value="1"/>
</dbReference>
<sequence>MPKRLRTLLQERRLSLKVLAAILACSSLVALAVASIQLYTRYLSDTKVLEERLADAEVMFLDDLRESLWRLDEPMIKHNIRSLTRLPFITRAQLLTAELKVYSAGKDTESPWVSQRQYAITYHFAGEQVPLGELNIWVDQRFILTNLKRQAWQTLVLQTSKTLIVSFLILAILHFFLFRHLRTLYRTAMNLSADDLSTPFQLKRNITHPDELGSMCDALENMRLRLRDGLDEIHSMQSEMQRVFMAANSSPSAIAIFNADNGIRVYSNSAYENYFGARDHLMQVLHIVAPEQQFPEWLGQLKQKGSWKNERFWPDKDQPRWLSTRCLFYRSDGEELILVTTTDISELRQARDQARHLLEHDNLTGLPNLQVGLKEARGLLTKADSEGLRVAMVTFSLEAYKAVKESFGSEWANQLVQEVAELLDTSLPDDAQLARSADNQFLCVQILDKEGDDYLLRMLEQLRALLAQPIQLQQQNIDCGFYAGVALYPRDGGDVDTLYQRALSALQQAENQRARIRHCFFAPSMEGIASRKLKIQSLLNTGSALEELDVYYQPLIDATTGHIVSFEALARWHNAELGFIPPPEFITAAEDGGQIVELGELIMQTACLQLAQWRRLAPALKISVNISPLQLLDPAFESMVANALQLAGLPPQALKLEVTEQLMLQSSDQVLHKLNSLQSQGIQLAIDDFGSGYASLNYLSSYPFELLKIDQSFIMDIMREERLLTLTRTITELAHSLGLKVVAEGVETTEIASLLQTLECDLMQGYLFSRPLPVAEVTSMLENGVPWPPNA</sequence>
<protein>
    <submittedName>
        <fullName evidence="5">Diguanylate cyclase (GGDEF) domain-containing protein</fullName>
    </submittedName>
</protein>
<dbReference type="PROSITE" id="PS50883">
    <property type="entry name" value="EAL"/>
    <property type="match status" value="1"/>
</dbReference>
<dbReference type="InterPro" id="IPR000160">
    <property type="entry name" value="GGDEF_dom"/>
</dbReference>
<evidence type="ECO:0000259" key="3">
    <source>
        <dbReference type="PROSITE" id="PS50885"/>
    </source>
</evidence>
<feature type="domain" description="EAL" evidence="2">
    <location>
        <begin position="532"/>
        <end position="785"/>
    </location>
</feature>
<feature type="transmembrane region" description="Helical" evidence="1">
    <location>
        <begin position="163"/>
        <end position="181"/>
    </location>
</feature>
<dbReference type="InterPro" id="IPR003660">
    <property type="entry name" value="HAMP_dom"/>
</dbReference>
<dbReference type="PROSITE" id="PS50885">
    <property type="entry name" value="HAMP"/>
    <property type="match status" value="1"/>
</dbReference>
<keyword evidence="1" id="KW-0812">Transmembrane</keyword>
<accession>A0A1N6WL94</accession>
<dbReference type="SMART" id="SM00267">
    <property type="entry name" value="GGDEF"/>
    <property type="match status" value="1"/>
</dbReference>
<organism evidence="5 6">
    <name type="scientific">Marinobacterium stanieri</name>
    <dbReference type="NCBI Taxonomy" id="49186"/>
    <lineage>
        <taxon>Bacteria</taxon>
        <taxon>Pseudomonadati</taxon>
        <taxon>Pseudomonadota</taxon>
        <taxon>Gammaproteobacteria</taxon>
        <taxon>Oceanospirillales</taxon>
        <taxon>Oceanospirillaceae</taxon>
        <taxon>Marinobacterium</taxon>
    </lineage>
</organism>
<dbReference type="GO" id="GO:0007165">
    <property type="term" value="P:signal transduction"/>
    <property type="evidence" value="ECO:0007669"/>
    <property type="project" value="InterPro"/>
</dbReference>
<evidence type="ECO:0000313" key="6">
    <source>
        <dbReference type="Proteomes" id="UP000186895"/>
    </source>
</evidence>
<keyword evidence="1" id="KW-0472">Membrane</keyword>
<evidence type="ECO:0000259" key="2">
    <source>
        <dbReference type="PROSITE" id="PS50883"/>
    </source>
</evidence>
<gene>
    <name evidence="5" type="ORF">SAMN05421647_11118</name>
</gene>
<dbReference type="Pfam" id="PF00563">
    <property type="entry name" value="EAL"/>
    <property type="match status" value="1"/>
</dbReference>
<keyword evidence="1" id="KW-1133">Transmembrane helix</keyword>
<dbReference type="Proteomes" id="UP000186895">
    <property type="component" value="Unassembled WGS sequence"/>
</dbReference>
<dbReference type="InterPro" id="IPR001633">
    <property type="entry name" value="EAL_dom"/>
</dbReference>
<keyword evidence="6" id="KW-1185">Reference proteome</keyword>
<dbReference type="Gene3D" id="6.10.340.10">
    <property type="match status" value="1"/>
</dbReference>
<dbReference type="InterPro" id="IPR035965">
    <property type="entry name" value="PAS-like_dom_sf"/>
</dbReference>
<dbReference type="CDD" id="cd01948">
    <property type="entry name" value="EAL"/>
    <property type="match status" value="1"/>
</dbReference>
<dbReference type="SUPFAM" id="SSF55073">
    <property type="entry name" value="Nucleotide cyclase"/>
    <property type="match status" value="1"/>
</dbReference>
<evidence type="ECO:0000313" key="5">
    <source>
        <dbReference type="EMBL" id="SIQ90798.1"/>
    </source>
</evidence>
<evidence type="ECO:0000256" key="1">
    <source>
        <dbReference type="SAM" id="Phobius"/>
    </source>
</evidence>
<reference evidence="5 6" key="1">
    <citation type="submission" date="2017-01" db="EMBL/GenBank/DDBJ databases">
        <authorList>
            <person name="Mah S.A."/>
            <person name="Swanson W.J."/>
            <person name="Moy G.W."/>
            <person name="Vacquier V.D."/>
        </authorList>
    </citation>
    <scope>NUCLEOTIDE SEQUENCE [LARGE SCALE GENOMIC DNA]</scope>
    <source>
        <strain evidence="5 6">DSM 7027</strain>
    </source>
</reference>
<dbReference type="Pfam" id="PF17149">
    <property type="entry name" value="CHASE5"/>
    <property type="match status" value="1"/>
</dbReference>
<dbReference type="Gene3D" id="3.30.450.20">
    <property type="entry name" value="PAS domain"/>
    <property type="match status" value="1"/>
</dbReference>
<dbReference type="InterPro" id="IPR035919">
    <property type="entry name" value="EAL_sf"/>
</dbReference>
<dbReference type="CDD" id="cd06225">
    <property type="entry name" value="HAMP"/>
    <property type="match status" value="1"/>
</dbReference>
<dbReference type="InterPro" id="IPR033414">
    <property type="entry name" value="Sensor_dom"/>
</dbReference>
<dbReference type="EMBL" id="FTMN01000011">
    <property type="protein sequence ID" value="SIQ90798.1"/>
    <property type="molecule type" value="Genomic_DNA"/>
</dbReference>
<dbReference type="RefSeq" id="WP_083703159.1">
    <property type="nucleotide sequence ID" value="NZ_FTMN01000011.1"/>
</dbReference>
<feature type="domain" description="HAMP" evidence="3">
    <location>
        <begin position="175"/>
        <end position="231"/>
    </location>
</feature>
<dbReference type="SUPFAM" id="SSF141868">
    <property type="entry name" value="EAL domain-like"/>
    <property type="match status" value="1"/>
</dbReference>
<name>A0A1N6WL94_9GAMM</name>
<dbReference type="PANTHER" id="PTHR44757:SF2">
    <property type="entry name" value="BIOFILM ARCHITECTURE MAINTENANCE PROTEIN MBAA"/>
    <property type="match status" value="1"/>
</dbReference>
<dbReference type="InterPro" id="IPR052155">
    <property type="entry name" value="Biofilm_reg_signaling"/>
</dbReference>
<dbReference type="Gene3D" id="3.20.20.450">
    <property type="entry name" value="EAL domain"/>
    <property type="match status" value="1"/>
</dbReference>
<proteinExistence type="predicted"/>
<feature type="domain" description="GGDEF" evidence="4">
    <location>
        <begin position="388"/>
        <end position="523"/>
    </location>
</feature>
<dbReference type="InterPro" id="IPR029787">
    <property type="entry name" value="Nucleotide_cyclase"/>
</dbReference>
<dbReference type="CDD" id="cd01949">
    <property type="entry name" value="GGDEF"/>
    <property type="match status" value="1"/>
</dbReference>